<accession>A0A0G4JYZ0</accession>
<protein>
    <submittedName>
        <fullName evidence="1">Uncharacterized protein</fullName>
    </submittedName>
</protein>
<keyword evidence="2" id="KW-1185">Reference proteome</keyword>
<dbReference type="Proteomes" id="UP000044377">
    <property type="component" value="Unassembled WGS sequence"/>
</dbReference>
<dbReference type="EMBL" id="CGIG01000001">
    <property type="protein sequence ID" value="CPR19054.1"/>
    <property type="molecule type" value="Genomic_DNA"/>
</dbReference>
<dbReference type="AlphaFoldDB" id="A0A0G4JYZ0"/>
<dbReference type="OrthoDB" id="6420553at2"/>
<evidence type="ECO:0000313" key="1">
    <source>
        <dbReference type="EMBL" id="CPR19054.1"/>
    </source>
</evidence>
<reference evidence="2" key="1">
    <citation type="submission" date="2015-01" db="EMBL/GenBank/DDBJ databases">
        <authorList>
            <person name="Paterson Steve"/>
        </authorList>
    </citation>
    <scope>NUCLEOTIDE SEQUENCE [LARGE SCALE GENOMIC DNA]</scope>
    <source>
        <strain evidence="2">OBR1</strain>
    </source>
</reference>
<dbReference type="RefSeq" id="WP_048638398.1">
    <property type="nucleotide sequence ID" value="NZ_CGIG01000001.1"/>
</dbReference>
<gene>
    <name evidence="1" type="ORF">BN1221_03554c</name>
</gene>
<sequence length="107" mass="12333">MSILPRLPCGWKYAAGLKQQTLQNEYETELPQQHSLHGVDVAVIAYREGNDDILLRHTQEADRVSVVHLTWTKRTELANFPRVEFTGSADEFIRWEFDIYGVGLDDD</sequence>
<evidence type="ECO:0000313" key="2">
    <source>
        <dbReference type="Proteomes" id="UP000044377"/>
    </source>
</evidence>
<organism evidence="1 2">
    <name type="scientific">Brenneria goodwinii</name>
    <dbReference type="NCBI Taxonomy" id="1109412"/>
    <lineage>
        <taxon>Bacteria</taxon>
        <taxon>Pseudomonadati</taxon>
        <taxon>Pseudomonadota</taxon>
        <taxon>Gammaproteobacteria</taxon>
        <taxon>Enterobacterales</taxon>
        <taxon>Pectobacteriaceae</taxon>
        <taxon>Brenneria</taxon>
    </lineage>
</organism>
<name>A0A0G4JYZ0_9GAMM</name>
<proteinExistence type="predicted"/>